<evidence type="ECO:0000256" key="5">
    <source>
        <dbReference type="ARBA" id="ARBA00023014"/>
    </source>
</evidence>
<sequence>MQPSATIRESLNTPVAGRYDVIVVGGGASGTVAAIAAARSGARTLLVERGGCLGGAATANLVAQWVAFFHGETRVVGGIPFELAERVQAAGGSDGFHRYVMGEAAGTPFPLRVLPFNPETVKWVLDGAVNEAGVEVLLHTTFARTLLQDGSIAGVTVETVQGRLAFLAPVVVDASGDALVCASAGVPAKNDGGERQPCTLSFRLSNVDVARFRAVPSEQRRALVLDGLRRGELFWESLSFVSTPGGTDAICLMSRIQDVDALDARDATRAEQEGRRQIASIVGFLRREIPGFENAVLADVAERVGVRETRRIEGRYTLSEEDIMQARGFEDAIALGAGPMDRHQPGGTGIRLYAPPEPFEIPLRALLPVEVEGLLVCGRTLSATREAMAGARHMATSMAMGQAVGTLGAIAAASGRRPSAVPAAEVQQRLEEAHALFRRAQIASPGQTA</sequence>
<keyword evidence="3" id="KW-0560">Oxidoreductase</keyword>
<evidence type="ECO:0000313" key="7">
    <source>
        <dbReference type="Proteomes" id="UP000277294"/>
    </source>
</evidence>
<dbReference type="EMBL" id="UWPJ01000015">
    <property type="protein sequence ID" value="VCU69596.1"/>
    <property type="molecule type" value="Genomic_DNA"/>
</dbReference>
<name>A0A3P4B207_9BURK</name>
<dbReference type="InterPro" id="IPR039650">
    <property type="entry name" value="HdrA-like"/>
</dbReference>
<keyword evidence="1" id="KW-0004">4Fe-4S</keyword>
<dbReference type="GO" id="GO:0046872">
    <property type="term" value="F:metal ion binding"/>
    <property type="evidence" value="ECO:0007669"/>
    <property type="project" value="UniProtKB-KW"/>
</dbReference>
<evidence type="ECO:0000256" key="4">
    <source>
        <dbReference type="ARBA" id="ARBA00023004"/>
    </source>
</evidence>
<protein>
    <submittedName>
        <fullName evidence="6">3-ketosteroid-delta-1-dehydrogenase</fullName>
    </submittedName>
</protein>
<gene>
    <name evidence="6" type="ORF">PIGHUM_01659</name>
</gene>
<evidence type="ECO:0000256" key="3">
    <source>
        <dbReference type="ARBA" id="ARBA00023002"/>
    </source>
</evidence>
<accession>A0A3P4B207</accession>
<dbReference type="InterPro" id="IPR036188">
    <property type="entry name" value="FAD/NAD-bd_sf"/>
</dbReference>
<dbReference type="Proteomes" id="UP000277294">
    <property type="component" value="Unassembled WGS sequence"/>
</dbReference>
<reference evidence="6 7" key="1">
    <citation type="submission" date="2018-10" db="EMBL/GenBank/DDBJ databases">
        <authorList>
            <person name="Criscuolo A."/>
        </authorList>
    </citation>
    <scope>NUCLEOTIDE SEQUENCE [LARGE SCALE GENOMIC DNA]</scope>
    <source>
        <strain evidence="6">DnA1</strain>
    </source>
</reference>
<dbReference type="RefSeq" id="WP_124079116.1">
    <property type="nucleotide sequence ID" value="NZ_UWPJ01000015.1"/>
</dbReference>
<dbReference type="AlphaFoldDB" id="A0A3P4B207"/>
<dbReference type="Pfam" id="PF12831">
    <property type="entry name" value="FAD_oxidored"/>
    <property type="match status" value="1"/>
</dbReference>
<dbReference type="GO" id="GO:0051539">
    <property type="term" value="F:4 iron, 4 sulfur cluster binding"/>
    <property type="evidence" value="ECO:0007669"/>
    <property type="project" value="UniProtKB-KW"/>
</dbReference>
<dbReference type="GO" id="GO:0016491">
    <property type="term" value="F:oxidoreductase activity"/>
    <property type="evidence" value="ECO:0007669"/>
    <property type="project" value="UniProtKB-KW"/>
</dbReference>
<dbReference type="SUPFAM" id="SSF51905">
    <property type="entry name" value="FAD/NAD(P)-binding domain"/>
    <property type="match status" value="1"/>
</dbReference>
<dbReference type="PANTHER" id="PTHR43498:SF1">
    <property type="entry name" value="COB--COM HETERODISULFIDE REDUCTASE IRON-SULFUR SUBUNIT A"/>
    <property type="match status" value="1"/>
</dbReference>
<keyword evidence="7" id="KW-1185">Reference proteome</keyword>
<dbReference type="OrthoDB" id="9777740at2"/>
<dbReference type="PANTHER" id="PTHR43498">
    <property type="entry name" value="FERREDOXIN:COB-COM HETERODISULFIDE REDUCTASE SUBUNIT A"/>
    <property type="match status" value="1"/>
</dbReference>
<keyword evidence="2" id="KW-0479">Metal-binding</keyword>
<keyword evidence="4" id="KW-0408">Iron</keyword>
<organism evidence="6 7">
    <name type="scientific">Pigmentiphaga humi</name>
    <dbReference type="NCBI Taxonomy" id="2478468"/>
    <lineage>
        <taxon>Bacteria</taxon>
        <taxon>Pseudomonadati</taxon>
        <taxon>Pseudomonadota</taxon>
        <taxon>Betaproteobacteria</taxon>
        <taxon>Burkholderiales</taxon>
        <taxon>Alcaligenaceae</taxon>
        <taxon>Pigmentiphaga</taxon>
    </lineage>
</organism>
<evidence type="ECO:0000256" key="2">
    <source>
        <dbReference type="ARBA" id="ARBA00022723"/>
    </source>
</evidence>
<keyword evidence="5" id="KW-0411">Iron-sulfur</keyword>
<proteinExistence type="predicted"/>
<dbReference type="Gene3D" id="3.50.50.60">
    <property type="entry name" value="FAD/NAD(P)-binding domain"/>
    <property type="match status" value="1"/>
</dbReference>
<evidence type="ECO:0000256" key="1">
    <source>
        <dbReference type="ARBA" id="ARBA00022485"/>
    </source>
</evidence>
<evidence type="ECO:0000313" key="6">
    <source>
        <dbReference type="EMBL" id="VCU69596.1"/>
    </source>
</evidence>